<dbReference type="SMART" id="SM01294">
    <property type="entry name" value="PKS_PP_betabranch"/>
    <property type="match status" value="1"/>
</dbReference>
<accession>A0ABP7VUB6</accession>
<dbReference type="Pfam" id="PF00550">
    <property type="entry name" value="PP-binding"/>
    <property type="match status" value="1"/>
</dbReference>
<dbReference type="Gene3D" id="1.10.1200.10">
    <property type="entry name" value="ACP-like"/>
    <property type="match status" value="1"/>
</dbReference>
<sequence length="96" mass="10316">MTTAQQPSATTADHQAVVDWLVEKVAFYLDVPTSGIAPDGKLVEYGLDSVYALALVGDIEDEYEIEVEPTLAWDHPTIESIAGLVRELVAASRADG</sequence>
<evidence type="ECO:0000313" key="4">
    <source>
        <dbReference type="EMBL" id="GAA4074772.1"/>
    </source>
</evidence>
<dbReference type="Proteomes" id="UP001499984">
    <property type="component" value="Unassembled WGS sequence"/>
</dbReference>
<name>A0ABP7VUB6_9ACTN</name>
<evidence type="ECO:0000256" key="1">
    <source>
        <dbReference type="ARBA" id="ARBA00022450"/>
    </source>
</evidence>
<dbReference type="RefSeq" id="WP_345017438.1">
    <property type="nucleotide sequence ID" value="NZ_BAAAZY010000018.1"/>
</dbReference>
<reference evidence="5" key="1">
    <citation type="journal article" date="2019" name="Int. J. Syst. Evol. Microbiol.">
        <title>The Global Catalogue of Microorganisms (GCM) 10K type strain sequencing project: providing services to taxonomists for standard genome sequencing and annotation.</title>
        <authorList>
            <consortium name="The Broad Institute Genomics Platform"/>
            <consortium name="The Broad Institute Genome Sequencing Center for Infectious Disease"/>
            <person name="Wu L."/>
            <person name="Ma J."/>
        </authorList>
    </citation>
    <scope>NUCLEOTIDE SEQUENCE [LARGE SCALE GENOMIC DNA]</scope>
    <source>
        <strain evidence="5">JCM 16925</strain>
    </source>
</reference>
<evidence type="ECO:0000259" key="3">
    <source>
        <dbReference type="PROSITE" id="PS50075"/>
    </source>
</evidence>
<dbReference type="InterPro" id="IPR036736">
    <property type="entry name" value="ACP-like_sf"/>
</dbReference>
<dbReference type="SMART" id="SM00823">
    <property type="entry name" value="PKS_PP"/>
    <property type="match status" value="1"/>
</dbReference>
<keyword evidence="1" id="KW-0596">Phosphopantetheine</keyword>
<dbReference type="SUPFAM" id="SSF47336">
    <property type="entry name" value="ACP-like"/>
    <property type="match status" value="1"/>
</dbReference>
<dbReference type="PROSITE" id="PS50075">
    <property type="entry name" value="CARRIER"/>
    <property type="match status" value="1"/>
</dbReference>
<dbReference type="EMBL" id="BAAAZY010000018">
    <property type="protein sequence ID" value="GAA4074772.1"/>
    <property type="molecule type" value="Genomic_DNA"/>
</dbReference>
<feature type="domain" description="Carrier" evidence="3">
    <location>
        <begin position="12"/>
        <end position="89"/>
    </location>
</feature>
<evidence type="ECO:0000313" key="5">
    <source>
        <dbReference type="Proteomes" id="UP001499984"/>
    </source>
</evidence>
<dbReference type="InterPro" id="IPR009081">
    <property type="entry name" value="PP-bd_ACP"/>
</dbReference>
<dbReference type="InterPro" id="IPR020806">
    <property type="entry name" value="PKS_PP-bd"/>
</dbReference>
<keyword evidence="2" id="KW-0597">Phosphoprotein</keyword>
<organism evidence="4 5">
    <name type="scientific">Streptomyces shaanxiensis</name>
    <dbReference type="NCBI Taxonomy" id="653357"/>
    <lineage>
        <taxon>Bacteria</taxon>
        <taxon>Bacillati</taxon>
        <taxon>Actinomycetota</taxon>
        <taxon>Actinomycetes</taxon>
        <taxon>Kitasatosporales</taxon>
        <taxon>Streptomycetaceae</taxon>
        <taxon>Streptomyces</taxon>
    </lineage>
</organism>
<gene>
    <name evidence="4" type="ORF">GCM10022233_60950</name>
</gene>
<comment type="caution">
    <text evidence="4">The sequence shown here is derived from an EMBL/GenBank/DDBJ whole genome shotgun (WGS) entry which is preliminary data.</text>
</comment>
<proteinExistence type="predicted"/>
<keyword evidence="5" id="KW-1185">Reference proteome</keyword>
<evidence type="ECO:0000256" key="2">
    <source>
        <dbReference type="ARBA" id="ARBA00022553"/>
    </source>
</evidence>
<protein>
    <submittedName>
        <fullName evidence="4">Acyl carrier protein</fullName>
    </submittedName>
</protein>